<organism evidence="2 3">
    <name type="scientific">Rhodovulum viride</name>
    <dbReference type="NCBI Taxonomy" id="1231134"/>
    <lineage>
        <taxon>Bacteria</taxon>
        <taxon>Pseudomonadati</taxon>
        <taxon>Pseudomonadota</taxon>
        <taxon>Alphaproteobacteria</taxon>
        <taxon>Rhodobacterales</taxon>
        <taxon>Paracoccaceae</taxon>
        <taxon>Rhodovulum</taxon>
    </lineage>
</organism>
<sequence>MFRHPDWQRRLIGYLESRASTPFEYGIHDCAAFAHGAAEAMTGTALAPDRFGYRTHSGGLRVARRAGLADAAGWLDAHLPSCPHSMARQGDLVLVAGDEGPTLSVCQGPYVYVPMAIEWGTLPLTTGLRAWRIG</sequence>
<dbReference type="InterPro" id="IPR053802">
    <property type="entry name" value="DUF6950"/>
</dbReference>
<feature type="domain" description="DUF6950" evidence="1">
    <location>
        <begin position="3"/>
        <end position="133"/>
    </location>
</feature>
<gene>
    <name evidence="2" type="ORF">BYZ73_07865</name>
</gene>
<protein>
    <recommendedName>
        <fullName evidence="1">DUF6950 domain-containing protein</fullName>
    </recommendedName>
</protein>
<evidence type="ECO:0000313" key="3">
    <source>
        <dbReference type="Proteomes" id="UP000248659"/>
    </source>
</evidence>
<accession>A0ABX9DJR8</accession>
<dbReference type="EMBL" id="MUAV01000007">
    <property type="protein sequence ID" value="RAP41954.1"/>
    <property type="molecule type" value="Genomic_DNA"/>
</dbReference>
<evidence type="ECO:0000313" key="2">
    <source>
        <dbReference type="EMBL" id="RAP41954.1"/>
    </source>
</evidence>
<dbReference type="Pfam" id="PF22262">
    <property type="entry name" value="DUF6950"/>
    <property type="match status" value="1"/>
</dbReference>
<reference evidence="2 3" key="1">
    <citation type="submission" date="2017-01" db="EMBL/GenBank/DDBJ databases">
        <title>Genome sequence of Rhodovulum viride JA756.</title>
        <authorList>
            <person name="Lakshmi K.V."/>
            <person name="Tushar L.D."/>
            <person name="Sasikala C."/>
            <person name="Venkataramana C."/>
        </authorList>
    </citation>
    <scope>NUCLEOTIDE SEQUENCE [LARGE SCALE GENOMIC DNA]</scope>
    <source>
        <strain evidence="2 3">JA756</strain>
    </source>
</reference>
<comment type="caution">
    <text evidence="2">The sequence shown here is derived from an EMBL/GenBank/DDBJ whole genome shotgun (WGS) entry which is preliminary data.</text>
</comment>
<evidence type="ECO:0000259" key="1">
    <source>
        <dbReference type="Pfam" id="PF22262"/>
    </source>
</evidence>
<proteinExistence type="predicted"/>
<name>A0ABX9DJR8_9RHOB</name>
<dbReference type="Proteomes" id="UP000248659">
    <property type="component" value="Unassembled WGS sequence"/>
</dbReference>
<keyword evidence="3" id="KW-1185">Reference proteome</keyword>